<dbReference type="SUPFAM" id="SSF46894">
    <property type="entry name" value="C-terminal effector domain of the bipartite response regulators"/>
    <property type="match status" value="1"/>
</dbReference>
<dbReference type="PROSITE" id="PS50110">
    <property type="entry name" value="RESPONSE_REGULATORY"/>
    <property type="match status" value="1"/>
</dbReference>
<dbReference type="Gene3D" id="3.40.50.2300">
    <property type="match status" value="1"/>
</dbReference>
<gene>
    <name evidence="8" type="ORF">ACFO3Q_12775</name>
</gene>
<evidence type="ECO:0000313" key="8">
    <source>
        <dbReference type="EMBL" id="MFC4729041.1"/>
    </source>
</evidence>
<feature type="domain" description="OmpR/PhoB-type" evidence="7">
    <location>
        <begin position="142"/>
        <end position="243"/>
    </location>
</feature>
<dbReference type="InterPro" id="IPR011006">
    <property type="entry name" value="CheY-like_superfamily"/>
</dbReference>
<keyword evidence="9" id="KW-1185">Reference proteome</keyword>
<dbReference type="PANTHER" id="PTHR48111:SF40">
    <property type="entry name" value="PHOSPHATE REGULON TRANSCRIPTIONAL REGULATORY PROTEIN PHOB"/>
    <property type="match status" value="1"/>
</dbReference>
<dbReference type="Proteomes" id="UP001595892">
    <property type="component" value="Unassembled WGS sequence"/>
</dbReference>
<dbReference type="Pfam" id="PF00072">
    <property type="entry name" value="Response_reg"/>
    <property type="match status" value="1"/>
</dbReference>
<dbReference type="InterPro" id="IPR039420">
    <property type="entry name" value="WalR-like"/>
</dbReference>
<keyword evidence="3 5" id="KW-0238">DNA-binding</keyword>
<sequence>MADRHPGGGHAGETGISPELAQLYIALVEDDEELRALIAANLADLGLQVTPLHSAEELAVHLETSPCDVVILDVGLPGEDGLSVARRLAEESDIRIVMLTGRNGPEHVARGLLQGADLYLTKPVDEAVLVAGLESIARRMRGRTRRAPPVWALASDGWTLCAPDGATLALTRPERVVLRRLVAASGSPVPKDALIGDLTDRPWDFDPHRLEMLVHRLRTRVRTMLGRECPVRAVRGVGYLFDPAG</sequence>
<dbReference type="Pfam" id="PF00486">
    <property type="entry name" value="Trans_reg_C"/>
    <property type="match status" value="1"/>
</dbReference>
<evidence type="ECO:0000256" key="5">
    <source>
        <dbReference type="PROSITE-ProRule" id="PRU01091"/>
    </source>
</evidence>
<dbReference type="PANTHER" id="PTHR48111">
    <property type="entry name" value="REGULATOR OF RPOS"/>
    <property type="match status" value="1"/>
</dbReference>
<protein>
    <submittedName>
        <fullName evidence="8">Response regulator transcription factor</fullName>
    </submittedName>
</protein>
<dbReference type="InterPro" id="IPR001789">
    <property type="entry name" value="Sig_transdc_resp-reg_receiver"/>
</dbReference>
<name>A0ABV9NPI8_9GAMM</name>
<evidence type="ECO:0000256" key="3">
    <source>
        <dbReference type="ARBA" id="ARBA00023125"/>
    </source>
</evidence>
<proteinExistence type="predicted"/>
<evidence type="ECO:0000259" key="6">
    <source>
        <dbReference type="PROSITE" id="PS50110"/>
    </source>
</evidence>
<evidence type="ECO:0000256" key="1">
    <source>
        <dbReference type="ARBA" id="ARBA00022553"/>
    </source>
</evidence>
<reference evidence="9" key="1">
    <citation type="journal article" date="2019" name="Int. J. Syst. Evol. Microbiol.">
        <title>The Global Catalogue of Microorganisms (GCM) 10K type strain sequencing project: providing services to taxonomists for standard genome sequencing and annotation.</title>
        <authorList>
            <consortium name="The Broad Institute Genomics Platform"/>
            <consortium name="The Broad Institute Genome Sequencing Center for Infectious Disease"/>
            <person name="Wu L."/>
            <person name="Ma J."/>
        </authorList>
    </citation>
    <scope>NUCLEOTIDE SEQUENCE [LARGE SCALE GENOMIC DNA]</scope>
    <source>
        <strain evidence="9">CGMCC 1.13574</strain>
    </source>
</reference>
<evidence type="ECO:0000256" key="4">
    <source>
        <dbReference type="PROSITE-ProRule" id="PRU00169"/>
    </source>
</evidence>
<keyword evidence="2" id="KW-0902">Two-component regulatory system</keyword>
<accession>A0ABV9NPI8</accession>
<evidence type="ECO:0000313" key="9">
    <source>
        <dbReference type="Proteomes" id="UP001595892"/>
    </source>
</evidence>
<comment type="caution">
    <text evidence="8">The sequence shown here is derived from an EMBL/GenBank/DDBJ whole genome shotgun (WGS) entry which is preliminary data.</text>
</comment>
<feature type="modified residue" description="4-aspartylphosphate" evidence="4">
    <location>
        <position position="73"/>
    </location>
</feature>
<feature type="domain" description="Response regulatory" evidence="6">
    <location>
        <begin position="24"/>
        <end position="137"/>
    </location>
</feature>
<dbReference type="InterPro" id="IPR036388">
    <property type="entry name" value="WH-like_DNA-bd_sf"/>
</dbReference>
<dbReference type="InterPro" id="IPR016032">
    <property type="entry name" value="Sig_transdc_resp-reg_C-effctor"/>
</dbReference>
<evidence type="ECO:0000256" key="2">
    <source>
        <dbReference type="ARBA" id="ARBA00023012"/>
    </source>
</evidence>
<dbReference type="SMART" id="SM00862">
    <property type="entry name" value="Trans_reg_C"/>
    <property type="match status" value="1"/>
</dbReference>
<dbReference type="RefSeq" id="WP_377005111.1">
    <property type="nucleotide sequence ID" value="NZ_JBHSGG010000035.1"/>
</dbReference>
<dbReference type="InterPro" id="IPR001867">
    <property type="entry name" value="OmpR/PhoB-type_DNA-bd"/>
</dbReference>
<dbReference type="Gene3D" id="1.10.10.10">
    <property type="entry name" value="Winged helix-like DNA-binding domain superfamily/Winged helix DNA-binding domain"/>
    <property type="match status" value="1"/>
</dbReference>
<dbReference type="EMBL" id="JBHSGG010000035">
    <property type="protein sequence ID" value="MFC4729041.1"/>
    <property type="molecule type" value="Genomic_DNA"/>
</dbReference>
<dbReference type="SMART" id="SM00448">
    <property type="entry name" value="REC"/>
    <property type="match status" value="1"/>
</dbReference>
<feature type="DNA-binding region" description="OmpR/PhoB-type" evidence="5">
    <location>
        <begin position="142"/>
        <end position="243"/>
    </location>
</feature>
<dbReference type="CDD" id="cd17574">
    <property type="entry name" value="REC_OmpR"/>
    <property type="match status" value="1"/>
</dbReference>
<dbReference type="SUPFAM" id="SSF52172">
    <property type="entry name" value="CheY-like"/>
    <property type="match status" value="1"/>
</dbReference>
<dbReference type="PROSITE" id="PS51755">
    <property type="entry name" value="OMPR_PHOB"/>
    <property type="match status" value="1"/>
</dbReference>
<keyword evidence="1 4" id="KW-0597">Phosphoprotein</keyword>
<evidence type="ECO:0000259" key="7">
    <source>
        <dbReference type="PROSITE" id="PS51755"/>
    </source>
</evidence>
<organism evidence="8 9">
    <name type="scientific">Coralloluteibacterium thermophilum</name>
    <dbReference type="NCBI Taxonomy" id="2707049"/>
    <lineage>
        <taxon>Bacteria</taxon>
        <taxon>Pseudomonadati</taxon>
        <taxon>Pseudomonadota</taxon>
        <taxon>Gammaproteobacteria</taxon>
        <taxon>Lysobacterales</taxon>
        <taxon>Lysobacteraceae</taxon>
        <taxon>Coralloluteibacterium</taxon>
    </lineage>
</organism>